<protein>
    <submittedName>
        <fullName evidence="2">Transcriptional regulator XRE</fullName>
    </submittedName>
</protein>
<dbReference type="CDD" id="cd00093">
    <property type="entry name" value="HTH_XRE"/>
    <property type="match status" value="1"/>
</dbReference>
<dbReference type="InterPro" id="IPR001387">
    <property type="entry name" value="Cro/C1-type_HTH"/>
</dbReference>
<dbReference type="Proteomes" id="UP000032670">
    <property type="component" value="Unassembled WGS sequence"/>
</dbReference>
<name>A0A0D6NHC1_9PROT</name>
<dbReference type="Pfam" id="PF01381">
    <property type="entry name" value="HTH_3"/>
    <property type="match status" value="1"/>
</dbReference>
<dbReference type="STRING" id="1231341.Abor_002_007"/>
<reference evidence="2 3" key="1">
    <citation type="submission" date="2012-11" db="EMBL/GenBank/DDBJ databases">
        <title>Whole genome sequence of Acetobacter orientalis 21F-2.</title>
        <authorList>
            <person name="Azuma Y."/>
            <person name="Higashiura N."/>
            <person name="Hirakawa H."/>
            <person name="Matsushita K."/>
        </authorList>
    </citation>
    <scope>NUCLEOTIDE SEQUENCE [LARGE SCALE GENOMIC DNA]</scope>
    <source>
        <strain evidence="2 3">21F-2</strain>
    </source>
</reference>
<evidence type="ECO:0000259" key="1">
    <source>
        <dbReference type="PROSITE" id="PS50943"/>
    </source>
</evidence>
<accession>A0A0D6NHC1</accession>
<gene>
    <name evidence="2" type="ORF">Abor_002_007</name>
</gene>
<dbReference type="PROSITE" id="PS50943">
    <property type="entry name" value="HTH_CROC1"/>
    <property type="match status" value="1"/>
</dbReference>
<dbReference type="AlphaFoldDB" id="A0A0D6NHC1"/>
<dbReference type="InterPro" id="IPR010982">
    <property type="entry name" value="Lambda_DNA-bd_dom_sf"/>
</dbReference>
<feature type="domain" description="HTH cro/C1-type" evidence="1">
    <location>
        <begin position="30"/>
        <end position="84"/>
    </location>
</feature>
<dbReference type="RefSeq" id="WP_048839898.1">
    <property type="nucleotide sequence ID" value="NZ_BAMX01000002.1"/>
</dbReference>
<evidence type="ECO:0000313" key="3">
    <source>
        <dbReference type="Proteomes" id="UP000032670"/>
    </source>
</evidence>
<dbReference type="Gene3D" id="1.10.260.40">
    <property type="entry name" value="lambda repressor-like DNA-binding domains"/>
    <property type="match status" value="1"/>
</dbReference>
<organism evidence="2 3">
    <name type="scientific">Acetobacter orientalis</name>
    <dbReference type="NCBI Taxonomy" id="146474"/>
    <lineage>
        <taxon>Bacteria</taxon>
        <taxon>Pseudomonadati</taxon>
        <taxon>Pseudomonadota</taxon>
        <taxon>Alphaproteobacteria</taxon>
        <taxon>Acetobacterales</taxon>
        <taxon>Acetobacteraceae</taxon>
        <taxon>Acetobacter</taxon>
    </lineage>
</organism>
<dbReference type="SMART" id="SM00530">
    <property type="entry name" value="HTH_XRE"/>
    <property type="match status" value="1"/>
</dbReference>
<sequence>MTNTKFPNTDPSHTVVPRATSVDAYVGKRIKLRRIALGFSQEKLGELVGITFQQIQKYERGANRVGASRLYDIAGALDVPLDFFFDGVDRHPQPGTLQKEGFAQIRKAFEGAPSGSSDPMDAKTITQPETLELVQAYYAIPDANVRRNVLELIRSMNPQKPETSN</sequence>
<dbReference type="SUPFAM" id="SSF47413">
    <property type="entry name" value="lambda repressor-like DNA-binding domains"/>
    <property type="match status" value="1"/>
</dbReference>
<keyword evidence="3" id="KW-1185">Reference proteome</keyword>
<accession>A0A6N3T194</accession>
<proteinExistence type="predicted"/>
<comment type="caution">
    <text evidence="2">The sequence shown here is derived from an EMBL/GenBank/DDBJ whole genome shotgun (WGS) entry which is preliminary data.</text>
</comment>
<dbReference type="GeneID" id="76202965"/>
<dbReference type="GO" id="GO:0003677">
    <property type="term" value="F:DNA binding"/>
    <property type="evidence" value="ECO:0007669"/>
    <property type="project" value="InterPro"/>
</dbReference>
<evidence type="ECO:0000313" key="2">
    <source>
        <dbReference type="EMBL" id="GAN64831.1"/>
    </source>
</evidence>
<dbReference type="EMBL" id="BAMX01000002">
    <property type="protein sequence ID" value="GAN64831.1"/>
    <property type="molecule type" value="Genomic_DNA"/>
</dbReference>